<feature type="domain" description="ABC transmembrane type-1" evidence="8">
    <location>
        <begin position="111"/>
        <end position="291"/>
    </location>
</feature>
<dbReference type="PANTHER" id="PTHR30151:SF7">
    <property type="entry name" value="NITRATE IMPORT PERMEASE PROTEIN NRTB"/>
    <property type="match status" value="1"/>
</dbReference>
<dbReference type="PROSITE" id="PS50928">
    <property type="entry name" value="ABC_TM1"/>
    <property type="match status" value="1"/>
</dbReference>
<accession>A0ABX5XL81</accession>
<keyword evidence="10" id="KW-1185">Reference proteome</keyword>
<evidence type="ECO:0000256" key="2">
    <source>
        <dbReference type="ARBA" id="ARBA00022448"/>
    </source>
</evidence>
<feature type="transmembrane region" description="Helical" evidence="7">
    <location>
        <begin position="214"/>
        <end position="234"/>
    </location>
</feature>
<evidence type="ECO:0000256" key="5">
    <source>
        <dbReference type="ARBA" id="ARBA00022989"/>
    </source>
</evidence>
<dbReference type="PANTHER" id="PTHR30151">
    <property type="entry name" value="ALKANE SULFONATE ABC TRANSPORTER-RELATED, MEMBRANE SUBUNIT"/>
    <property type="match status" value="1"/>
</dbReference>
<evidence type="ECO:0000313" key="10">
    <source>
        <dbReference type="Proteomes" id="UP000318081"/>
    </source>
</evidence>
<keyword evidence="2 7" id="KW-0813">Transport</keyword>
<organism evidence="9 10">
    <name type="scientific">Stieleria magnilauensis</name>
    <dbReference type="NCBI Taxonomy" id="2527963"/>
    <lineage>
        <taxon>Bacteria</taxon>
        <taxon>Pseudomonadati</taxon>
        <taxon>Planctomycetota</taxon>
        <taxon>Planctomycetia</taxon>
        <taxon>Pirellulales</taxon>
        <taxon>Pirellulaceae</taxon>
        <taxon>Stieleria</taxon>
    </lineage>
</organism>
<comment type="similarity">
    <text evidence="7">Belongs to the binding-protein-dependent transport system permease family.</text>
</comment>
<feature type="transmembrane region" description="Helical" evidence="7">
    <location>
        <begin position="268"/>
        <end position="291"/>
    </location>
</feature>
<dbReference type="Gene3D" id="1.10.3720.10">
    <property type="entry name" value="MetI-like"/>
    <property type="match status" value="1"/>
</dbReference>
<protein>
    <submittedName>
        <fullName evidence="9">Bicarbonate transport system permease protein CmpB</fullName>
    </submittedName>
</protein>
<dbReference type="Proteomes" id="UP000318081">
    <property type="component" value="Chromosome"/>
</dbReference>
<comment type="subcellular location">
    <subcellularLocation>
        <location evidence="1 7">Cell membrane</location>
        <topology evidence="1 7">Multi-pass membrane protein</topology>
    </subcellularLocation>
</comment>
<dbReference type="InterPro" id="IPR035906">
    <property type="entry name" value="MetI-like_sf"/>
</dbReference>
<feature type="transmembrane region" description="Helical" evidence="7">
    <location>
        <begin position="174"/>
        <end position="194"/>
    </location>
</feature>
<dbReference type="SUPFAM" id="SSF161098">
    <property type="entry name" value="MetI-like"/>
    <property type="match status" value="1"/>
</dbReference>
<dbReference type="CDD" id="cd06261">
    <property type="entry name" value="TM_PBP2"/>
    <property type="match status" value="1"/>
</dbReference>
<feature type="transmembrane region" description="Helical" evidence="7">
    <location>
        <begin position="120"/>
        <end position="143"/>
    </location>
</feature>
<name>A0ABX5XL81_9BACT</name>
<evidence type="ECO:0000256" key="6">
    <source>
        <dbReference type="ARBA" id="ARBA00023136"/>
    </source>
</evidence>
<proteinExistence type="inferred from homology"/>
<keyword evidence="4 7" id="KW-0812">Transmembrane</keyword>
<evidence type="ECO:0000313" key="9">
    <source>
        <dbReference type="EMBL" id="QDV82527.1"/>
    </source>
</evidence>
<keyword evidence="5 7" id="KW-1133">Transmembrane helix</keyword>
<gene>
    <name evidence="9" type="primary">cmpB_1</name>
    <name evidence="9" type="ORF">TBK1r_14580</name>
</gene>
<evidence type="ECO:0000256" key="7">
    <source>
        <dbReference type="RuleBase" id="RU363032"/>
    </source>
</evidence>
<sequence>MMNRKTWRLPSDPKWWQAKILSVVILVVLLGGWQYATSRAAFDPTGKTEEELMLLEFNGDIVMNDAGDYVFNEEKTSGVPGPLMVGKKIVEELSHPFHKNGTNDHGIGHLIFYTVSRFSVGFLLASVVAIFVGVIVGLNPVIFHAVNPFLQVLKPISPLAWMPLLLYTVQKPTITAILVVFMASLWPTIANTAFGLSSIDKDYLRVSRMLEFGWFRRLFTVILPAAAPAIVAGLRISFGSALVAVVPAEMLLGELGVGYLTWIEWNNLDIAGVLFAILVVGFVGFLMDALFSKLSKAASYAT</sequence>
<reference evidence="9 10" key="1">
    <citation type="submission" date="2019-02" db="EMBL/GenBank/DDBJ databases">
        <title>Deep-cultivation of Planctomycetes and their phenomic and genomic characterization uncovers novel biology.</title>
        <authorList>
            <person name="Wiegand S."/>
            <person name="Jogler M."/>
            <person name="Boedeker C."/>
            <person name="Pinto D."/>
            <person name="Vollmers J."/>
            <person name="Rivas-Marin E."/>
            <person name="Kohn T."/>
            <person name="Peeters S.H."/>
            <person name="Heuer A."/>
            <person name="Rast P."/>
            <person name="Oberbeckmann S."/>
            <person name="Bunk B."/>
            <person name="Jeske O."/>
            <person name="Meyerdierks A."/>
            <person name="Storesund J.E."/>
            <person name="Kallscheuer N."/>
            <person name="Luecker S."/>
            <person name="Lage O.M."/>
            <person name="Pohl T."/>
            <person name="Merkel B.J."/>
            <person name="Hornburger P."/>
            <person name="Mueller R.-W."/>
            <person name="Bruemmer F."/>
            <person name="Labrenz M."/>
            <person name="Spormann A.M."/>
            <person name="Op den Camp H."/>
            <person name="Overmann J."/>
            <person name="Amann R."/>
            <person name="Jetten M.S.M."/>
            <person name="Mascher T."/>
            <person name="Medema M.H."/>
            <person name="Devos D.P."/>
            <person name="Kaster A.-K."/>
            <person name="Ovreas L."/>
            <person name="Rohde M."/>
            <person name="Galperin M.Y."/>
            <person name="Jogler C."/>
        </authorList>
    </citation>
    <scope>NUCLEOTIDE SEQUENCE [LARGE SCALE GENOMIC DNA]</scope>
    <source>
        <strain evidence="9 10">TBK1r</strain>
    </source>
</reference>
<keyword evidence="3" id="KW-1003">Cell membrane</keyword>
<evidence type="ECO:0000259" key="8">
    <source>
        <dbReference type="PROSITE" id="PS50928"/>
    </source>
</evidence>
<keyword evidence="6 7" id="KW-0472">Membrane</keyword>
<evidence type="ECO:0000256" key="3">
    <source>
        <dbReference type="ARBA" id="ARBA00022475"/>
    </source>
</evidence>
<dbReference type="RefSeq" id="WP_419581064.1">
    <property type="nucleotide sequence ID" value="NZ_CP036432.1"/>
</dbReference>
<dbReference type="Pfam" id="PF00528">
    <property type="entry name" value="BPD_transp_1"/>
    <property type="match status" value="1"/>
</dbReference>
<feature type="transmembrane region" description="Helical" evidence="7">
    <location>
        <begin position="241"/>
        <end position="262"/>
    </location>
</feature>
<dbReference type="EMBL" id="CP036432">
    <property type="protein sequence ID" value="QDV82527.1"/>
    <property type="molecule type" value="Genomic_DNA"/>
</dbReference>
<evidence type="ECO:0000256" key="4">
    <source>
        <dbReference type="ARBA" id="ARBA00022692"/>
    </source>
</evidence>
<feature type="transmembrane region" description="Helical" evidence="7">
    <location>
        <begin position="20"/>
        <end position="37"/>
    </location>
</feature>
<evidence type="ECO:0000256" key="1">
    <source>
        <dbReference type="ARBA" id="ARBA00004651"/>
    </source>
</evidence>
<dbReference type="InterPro" id="IPR000515">
    <property type="entry name" value="MetI-like"/>
</dbReference>